<sequence length="99" mass="10013">MAFAVTGGHALSPAPVADALVRIAKACPEIDSLAKTDGYLRLRLKVQSNALHPAETPTESLAACAAKAVEGAPIPGVGDTGFAMADIRAATSKDKGAKE</sequence>
<proteinExistence type="predicted"/>
<dbReference type="RefSeq" id="WP_394844137.1">
    <property type="nucleotide sequence ID" value="NZ_CP089982.1"/>
</dbReference>
<accession>A0ABZ2K4A9</accession>
<reference evidence="1 2" key="1">
    <citation type="submission" date="2021-12" db="EMBL/GenBank/DDBJ databases">
        <title>Discovery of the Pendulisporaceae a myxobacterial family with distinct sporulation behavior and unique specialized metabolism.</title>
        <authorList>
            <person name="Garcia R."/>
            <person name="Popoff A."/>
            <person name="Bader C.D."/>
            <person name="Loehr J."/>
            <person name="Walesch S."/>
            <person name="Walt C."/>
            <person name="Boldt J."/>
            <person name="Bunk B."/>
            <person name="Haeckl F.J.F.P.J."/>
            <person name="Gunesch A.P."/>
            <person name="Birkelbach J."/>
            <person name="Nuebel U."/>
            <person name="Pietschmann T."/>
            <person name="Bach T."/>
            <person name="Mueller R."/>
        </authorList>
    </citation>
    <scope>NUCLEOTIDE SEQUENCE [LARGE SCALE GENOMIC DNA]</scope>
    <source>
        <strain evidence="1 2">MSr12523</strain>
    </source>
</reference>
<protein>
    <submittedName>
        <fullName evidence="1">Uncharacterized protein</fullName>
    </submittedName>
</protein>
<keyword evidence="2" id="KW-1185">Reference proteome</keyword>
<dbReference type="Proteomes" id="UP001379533">
    <property type="component" value="Chromosome"/>
</dbReference>
<name>A0ABZ2K4A9_9BACT</name>
<organism evidence="1 2">
    <name type="scientific">Pendulispora brunnea</name>
    <dbReference type="NCBI Taxonomy" id="2905690"/>
    <lineage>
        <taxon>Bacteria</taxon>
        <taxon>Pseudomonadati</taxon>
        <taxon>Myxococcota</taxon>
        <taxon>Myxococcia</taxon>
        <taxon>Myxococcales</taxon>
        <taxon>Sorangiineae</taxon>
        <taxon>Pendulisporaceae</taxon>
        <taxon>Pendulispora</taxon>
    </lineage>
</organism>
<dbReference type="EMBL" id="CP089982">
    <property type="protein sequence ID" value="WXA93536.1"/>
    <property type="molecule type" value="Genomic_DNA"/>
</dbReference>
<evidence type="ECO:0000313" key="1">
    <source>
        <dbReference type="EMBL" id="WXA93536.1"/>
    </source>
</evidence>
<gene>
    <name evidence="1" type="ORF">LZC95_44675</name>
</gene>
<evidence type="ECO:0000313" key="2">
    <source>
        <dbReference type="Proteomes" id="UP001379533"/>
    </source>
</evidence>